<evidence type="ECO:0000313" key="1">
    <source>
        <dbReference type="EMBL" id="KAJ3804316.1"/>
    </source>
</evidence>
<accession>A0ACC1TI87</accession>
<keyword evidence="2" id="KW-1185">Reference proteome</keyword>
<protein>
    <submittedName>
        <fullName evidence="1">Uncharacterized protein</fullName>
    </submittedName>
</protein>
<sequence>MTTPPAPTSARVSHAPGALPSPPNCPSSNVDEILLLFKSIFGLGVSLARYIVDDPLWSILAAAGLPCPTCIQAFACRFLEIHGDPGQRTCYSLPTEQWQVIYDHVEQRTDSTSALLELNSLDDQDQWELDCQELQEFLKANSGTTPKHQRPGQPVDRSSPIAPTVPQVEGASNYHRVVLVLRPPHVPDSELPTLPEVGCLVPVDSSHRSAVDQSRSQGYDKIPHRIPQAGLFEQFVPPREVEGFSGSRIKTPPVLQHSREPLRPYPRPQASLALRAENDCLKTEVEELRTLLAQAHGQVSTLTSLLRDTSSSLDLRNQELEASCRLLEEVAGDCAEYYRVLSQFRAIEAELPEPPSEEVAKSQKQEIVELYKQVDDATNRSSNAYAKLDSVNSCAMRQRDCLEELEEM</sequence>
<proteinExistence type="predicted"/>
<comment type="caution">
    <text evidence="1">The sequence shown here is derived from an EMBL/GenBank/DDBJ whole genome shotgun (WGS) entry which is preliminary data.</text>
</comment>
<dbReference type="Proteomes" id="UP001163835">
    <property type="component" value="Unassembled WGS sequence"/>
</dbReference>
<organism evidence="1 2">
    <name type="scientific">Lentinula aff. lateritia</name>
    <dbReference type="NCBI Taxonomy" id="2804960"/>
    <lineage>
        <taxon>Eukaryota</taxon>
        <taxon>Fungi</taxon>
        <taxon>Dikarya</taxon>
        <taxon>Basidiomycota</taxon>
        <taxon>Agaricomycotina</taxon>
        <taxon>Agaricomycetes</taxon>
        <taxon>Agaricomycetidae</taxon>
        <taxon>Agaricales</taxon>
        <taxon>Marasmiineae</taxon>
        <taxon>Omphalotaceae</taxon>
        <taxon>Lentinula</taxon>
    </lineage>
</organism>
<gene>
    <name evidence="1" type="ORF">F5876DRAFT_70737</name>
</gene>
<name>A0ACC1TI87_9AGAR</name>
<reference evidence="1" key="1">
    <citation type="submission" date="2022-09" db="EMBL/GenBank/DDBJ databases">
        <title>A Global Phylogenomic Analysis of the Shiitake Genus Lentinula.</title>
        <authorList>
            <consortium name="DOE Joint Genome Institute"/>
            <person name="Sierra-Patev S."/>
            <person name="Min B."/>
            <person name="Naranjo-Ortiz M."/>
            <person name="Looney B."/>
            <person name="Konkel Z."/>
            <person name="Slot J.C."/>
            <person name="Sakamoto Y."/>
            <person name="Steenwyk J.L."/>
            <person name="Rokas A."/>
            <person name="Carro J."/>
            <person name="Camarero S."/>
            <person name="Ferreira P."/>
            <person name="Molpeceres G."/>
            <person name="Ruiz-Duenas F.J."/>
            <person name="Serrano A."/>
            <person name="Henrissat B."/>
            <person name="Drula E."/>
            <person name="Hughes K.W."/>
            <person name="Mata J.L."/>
            <person name="Ishikawa N.K."/>
            <person name="Vargas-Isla R."/>
            <person name="Ushijima S."/>
            <person name="Smith C.A."/>
            <person name="Ahrendt S."/>
            <person name="Andreopoulos W."/>
            <person name="He G."/>
            <person name="Labutti K."/>
            <person name="Lipzen A."/>
            <person name="Ng V."/>
            <person name="Riley R."/>
            <person name="Sandor L."/>
            <person name="Barry K."/>
            <person name="Martinez A.T."/>
            <person name="Xiao Y."/>
            <person name="Gibbons J.G."/>
            <person name="Terashima K."/>
            <person name="Grigoriev I.V."/>
            <person name="Hibbett D.S."/>
        </authorList>
    </citation>
    <scope>NUCLEOTIDE SEQUENCE</scope>
    <source>
        <strain evidence="1">TMI1499</strain>
    </source>
</reference>
<dbReference type="EMBL" id="MU796096">
    <property type="protein sequence ID" value="KAJ3804316.1"/>
    <property type="molecule type" value="Genomic_DNA"/>
</dbReference>
<evidence type="ECO:0000313" key="2">
    <source>
        <dbReference type="Proteomes" id="UP001163835"/>
    </source>
</evidence>
<feature type="non-terminal residue" evidence="1">
    <location>
        <position position="408"/>
    </location>
</feature>